<organism evidence="1 2">
    <name type="scientific">Rhizobium phaseoli</name>
    <dbReference type="NCBI Taxonomy" id="396"/>
    <lineage>
        <taxon>Bacteria</taxon>
        <taxon>Pseudomonadati</taxon>
        <taxon>Pseudomonadota</taxon>
        <taxon>Alphaproteobacteria</taxon>
        <taxon>Hyphomicrobiales</taxon>
        <taxon>Rhizobiaceae</taxon>
        <taxon>Rhizobium/Agrobacterium group</taxon>
        <taxon>Rhizobium</taxon>
    </lineage>
</organism>
<dbReference type="Proteomes" id="UP000078551">
    <property type="component" value="Chromosome"/>
</dbReference>
<keyword evidence="2" id="KW-1185">Reference proteome</keyword>
<gene>
    <name evidence="1" type="ORF">AMC81_CH01576</name>
</gene>
<accession>A0ABN4QLP0</accession>
<reference evidence="1 2" key="1">
    <citation type="submission" date="2015-11" db="EMBL/GenBank/DDBJ databases">
        <title>The limits of bacterial species coexistence and the symbiotic plasmid transference in sympatric Rhizobium populations.</title>
        <authorList>
            <person name="Perez-Carrascal O.M."/>
            <person name="VanInsberghe D."/>
            <person name="Juarez S."/>
            <person name="Polz M.F."/>
            <person name="Vinuesa P."/>
            <person name="Gonzalez V."/>
        </authorList>
    </citation>
    <scope>NUCLEOTIDE SEQUENCE [LARGE SCALE GENOMIC DNA]</scope>
    <source>
        <strain evidence="1 2">N771</strain>
    </source>
</reference>
<proteinExistence type="predicted"/>
<dbReference type="EMBL" id="CP013568">
    <property type="protein sequence ID" value="ANL84379.1"/>
    <property type="molecule type" value="Genomic_DNA"/>
</dbReference>
<name>A0ABN4QLP0_9HYPH</name>
<evidence type="ECO:0000313" key="2">
    <source>
        <dbReference type="Proteomes" id="UP000078551"/>
    </source>
</evidence>
<evidence type="ECO:0000313" key="1">
    <source>
        <dbReference type="EMBL" id="ANL84379.1"/>
    </source>
</evidence>
<sequence>MRARAMSYHRHDQPLTSEDLSKCQVVLEEFCFANNVPSPSDEAERVAAIIIELYQQGVHELHQLRPLVDGARGKLDSETSPQEAED</sequence>
<protein>
    <submittedName>
        <fullName evidence="1">Uncharacterized protein</fullName>
    </submittedName>
</protein>